<keyword evidence="1" id="KW-0472">Membrane</keyword>
<evidence type="ECO:0000256" key="1">
    <source>
        <dbReference type="SAM" id="Phobius"/>
    </source>
</evidence>
<feature type="chain" id="PRO_5038411011" description="DUF998 domain-containing protein" evidence="2">
    <location>
        <begin position="27"/>
        <end position="228"/>
    </location>
</feature>
<evidence type="ECO:0000313" key="3">
    <source>
        <dbReference type="EMBL" id="KHD75144.1"/>
    </source>
</evidence>
<dbReference type="Pfam" id="PF06197">
    <property type="entry name" value="DUF998"/>
    <property type="match status" value="1"/>
</dbReference>
<proteinExistence type="predicted"/>
<sequence>MKSTPPATVAAICWAAVAPLFLTANVAVGLAWTDPAFSWATNNISDLGNVTCGGWDTTRPRYVCSPWHDAMNLAFLLTSALLIAGLLFTWRHWGDGPAVRWGRRLLLSGAIGLGLAGAFPADVDENVHLLAAVLVFFGGNLGLIAAGCVRDGTLMAPLRRVTLALGVLGIVGSALFLAQQGPVVGIGGMERVAVFPLPVWACYAAFRLSSTSRGRRAADGASLDGQLT</sequence>
<feature type="transmembrane region" description="Helical" evidence="1">
    <location>
        <begin position="127"/>
        <end position="149"/>
    </location>
</feature>
<feature type="transmembrane region" description="Helical" evidence="1">
    <location>
        <begin position="161"/>
        <end position="178"/>
    </location>
</feature>
<accession>A0A0A6ULE9</accession>
<organism evidence="3 4">
    <name type="scientific">Actinoplanes utahensis</name>
    <dbReference type="NCBI Taxonomy" id="1869"/>
    <lineage>
        <taxon>Bacteria</taxon>
        <taxon>Bacillati</taxon>
        <taxon>Actinomycetota</taxon>
        <taxon>Actinomycetes</taxon>
        <taxon>Micromonosporales</taxon>
        <taxon>Micromonosporaceae</taxon>
        <taxon>Actinoplanes</taxon>
    </lineage>
</organism>
<dbReference type="InterPro" id="IPR009339">
    <property type="entry name" value="DUF998"/>
</dbReference>
<evidence type="ECO:0008006" key="5">
    <source>
        <dbReference type="Google" id="ProtNLM"/>
    </source>
</evidence>
<name>A0A0A6ULE9_ACTUT</name>
<feature type="transmembrane region" description="Helical" evidence="1">
    <location>
        <begin position="70"/>
        <end position="90"/>
    </location>
</feature>
<dbReference type="eggNOG" id="COG3371">
    <property type="taxonomic scope" value="Bacteria"/>
</dbReference>
<protein>
    <recommendedName>
        <fullName evidence="5">DUF998 domain-containing protein</fullName>
    </recommendedName>
</protein>
<keyword evidence="2" id="KW-0732">Signal</keyword>
<gene>
    <name evidence="3" type="ORF">MB27_24840</name>
</gene>
<dbReference type="Proteomes" id="UP000054537">
    <property type="component" value="Unassembled WGS sequence"/>
</dbReference>
<evidence type="ECO:0000313" key="4">
    <source>
        <dbReference type="Proteomes" id="UP000054537"/>
    </source>
</evidence>
<dbReference type="RefSeq" id="WP_043528131.1">
    <property type="nucleotide sequence ID" value="NZ_BAABKU010000028.1"/>
</dbReference>
<keyword evidence="1" id="KW-0812">Transmembrane</keyword>
<keyword evidence="1" id="KW-1133">Transmembrane helix</keyword>
<feature type="transmembrane region" description="Helical" evidence="1">
    <location>
        <begin position="184"/>
        <end position="206"/>
    </location>
</feature>
<comment type="caution">
    <text evidence="3">The sequence shown here is derived from an EMBL/GenBank/DDBJ whole genome shotgun (WGS) entry which is preliminary data.</text>
</comment>
<feature type="signal peptide" evidence="2">
    <location>
        <begin position="1"/>
        <end position="26"/>
    </location>
</feature>
<reference evidence="3 4" key="1">
    <citation type="submission" date="2014-10" db="EMBL/GenBank/DDBJ databases">
        <title>Draft genome sequence of Actinoplanes utahensis NRRL 12052.</title>
        <authorList>
            <person name="Velasco-Bucheli B."/>
            <person name="del Cerro C."/>
            <person name="Hormigo D."/>
            <person name="Garcia J.L."/>
            <person name="Acebal C."/>
            <person name="Arroyo M."/>
            <person name="de la Mata I."/>
        </authorList>
    </citation>
    <scope>NUCLEOTIDE SEQUENCE [LARGE SCALE GENOMIC DNA]</scope>
    <source>
        <strain evidence="3 4">NRRL 12052</strain>
    </source>
</reference>
<dbReference type="STRING" id="1869.MB27_24840"/>
<evidence type="ECO:0000256" key="2">
    <source>
        <dbReference type="SAM" id="SignalP"/>
    </source>
</evidence>
<keyword evidence="4" id="KW-1185">Reference proteome</keyword>
<dbReference type="AlphaFoldDB" id="A0A0A6ULE9"/>
<dbReference type="EMBL" id="JRTT01000031">
    <property type="protein sequence ID" value="KHD75144.1"/>
    <property type="molecule type" value="Genomic_DNA"/>
</dbReference>
<feature type="transmembrane region" description="Helical" evidence="1">
    <location>
        <begin position="102"/>
        <end position="121"/>
    </location>
</feature>
<dbReference type="OrthoDB" id="5191116at2"/>